<dbReference type="AlphaFoldDB" id="A0ABD0JSJ4"/>
<reference evidence="1 2" key="1">
    <citation type="journal article" date="2023" name="Sci. Data">
        <title>Genome assembly of the Korean intertidal mud-creeper Batillaria attramentaria.</title>
        <authorList>
            <person name="Patra A.K."/>
            <person name="Ho P.T."/>
            <person name="Jun S."/>
            <person name="Lee S.J."/>
            <person name="Kim Y."/>
            <person name="Won Y.J."/>
        </authorList>
    </citation>
    <scope>NUCLEOTIDE SEQUENCE [LARGE SCALE GENOMIC DNA]</scope>
    <source>
        <strain evidence="1">Wonlab-2016</strain>
    </source>
</reference>
<comment type="caution">
    <text evidence="1">The sequence shown here is derived from an EMBL/GenBank/DDBJ whole genome shotgun (WGS) entry which is preliminary data.</text>
</comment>
<organism evidence="1 2">
    <name type="scientific">Batillaria attramentaria</name>
    <dbReference type="NCBI Taxonomy" id="370345"/>
    <lineage>
        <taxon>Eukaryota</taxon>
        <taxon>Metazoa</taxon>
        <taxon>Spiralia</taxon>
        <taxon>Lophotrochozoa</taxon>
        <taxon>Mollusca</taxon>
        <taxon>Gastropoda</taxon>
        <taxon>Caenogastropoda</taxon>
        <taxon>Sorbeoconcha</taxon>
        <taxon>Cerithioidea</taxon>
        <taxon>Batillariidae</taxon>
        <taxon>Batillaria</taxon>
    </lineage>
</organism>
<accession>A0ABD0JSJ4</accession>
<sequence>MVDIKVAGVKYENYAFQFVLGLCRTEGRDVCTDHVTVSCWNVVPFMSLHILQDGGQRSVHRSRDSVILERGTMNVPSHPTGRRAEKTEGREVCTDHVTVSYWSVVPFMSLHILQDGGQRSVHRSRDSVILERGTINVPSHPTGRRAEKCAQIT</sequence>
<dbReference type="Proteomes" id="UP001519460">
    <property type="component" value="Unassembled WGS sequence"/>
</dbReference>
<name>A0ABD0JSJ4_9CAEN</name>
<dbReference type="EMBL" id="JACVVK020000334">
    <property type="protein sequence ID" value="KAK7478071.1"/>
    <property type="molecule type" value="Genomic_DNA"/>
</dbReference>
<protein>
    <submittedName>
        <fullName evidence="1">Uncharacterized protein</fullName>
    </submittedName>
</protein>
<gene>
    <name evidence="1" type="ORF">BaRGS_00030677</name>
</gene>
<proteinExistence type="predicted"/>
<keyword evidence="2" id="KW-1185">Reference proteome</keyword>
<evidence type="ECO:0000313" key="1">
    <source>
        <dbReference type="EMBL" id="KAK7478071.1"/>
    </source>
</evidence>
<evidence type="ECO:0000313" key="2">
    <source>
        <dbReference type="Proteomes" id="UP001519460"/>
    </source>
</evidence>